<dbReference type="NCBIfam" id="TIGR00099">
    <property type="entry name" value="Cof-subfamily"/>
    <property type="match status" value="1"/>
</dbReference>
<dbReference type="SFLD" id="SFLDG01144">
    <property type="entry name" value="C2.B.4:_PGP_Like"/>
    <property type="match status" value="1"/>
</dbReference>
<sequence length="269" mass="30263">MKYEMLVLDLDGTLTNSRKEITPATKQALIEIQEAGKKVVLASGRPTCGVVPLAKELELDRFGSYILSFNGALIIDCATNKPIYNKTLPREVIAPIFEYTKNYPGLDIISYENDCVISGIKVNEYTEKEMFINKMPVKEVDNFVEYLDFPVNKMLIPGEPAVLEKLMPELKRKFHSLLNIYRSEPFFLEIMPQKIDKANSLQKLLNSIGLTANSMICCGDGFNDVSMIEYAGLGVAMENAQPIVKEHADFITHSNDDDGILHVINTFMR</sequence>
<dbReference type="SFLD" id="SFLDG01140">
    <property type="entry name" value="C2.B:_Phosphomannomutase_and_P"/>
    <property type="match status" value="1"/>
</dbReference>
<organism evidence="1 2">
    <name type="scientific">Ruminococcus hominis</name>
    <dbReference type="NCBI Taxonomy" id="2763065"/>
    <lineage>
        <taxon>Bacteria</taxon>
        <taxon>Bacillati</taxon>
        <taxon>Bacillota</taxon>
        <taxon>Clostridia</taxon>
        <taxon>Eubacteriales</taxon>
        <taxon>Oscillospiraceae</taxon>
        <taxon>Ruminococcus</taxon>
    </lineage>
</organism>
<dbReference type="InterPro" id="IPR036412">
    <property type="entry name" value="HAD-like_sf"/>
</dbReference>
<dbReference type="InterPro" id="IPR000150">
    <property type="entry name" value="Cof"/>
</dbReference>
<dbReference type="PANTHER" id="PTHR10000">
    <property type="entry name" value="PHOSPHOSERINE PHOSPHATASE"/>
    <property type="match status" value="1"/>
</dbReference>
<evidence type="ECO:0000313" key="1">
    <source>
        <dbReference type="EMBL" id="MBC5682797.1"/>
    </source>
</evidence>
<reference evidence="1 2" key="1">
    <citation type="submission" date="2020-08" db="EMBL/GenBank/DDBJ databases">
        <title>Genome public.</title>
        <authorList>
            <person name="Liu C."/>
            <person name="Sun Q."/>
        </authorList>
    </citation>
    <scope>NUCLEOTIDE SEQUENCE [LARGE SCALE GENOMIC DNA]</scope>
    <source>
        <strain evidence="1 2">NSJ-13</strain>
    </source>
</reference>
<dbReference type="EMBL" id="JACOPE010000001">
    <property type="protein sequence ID" value="MBC5682797.1"/>
    <property type="molecule type" value="Genomic_DNA"/>
</dbReference>
<protein>
    <submittedName>
        <fullName evidence="1">HAD family phosphatase</fullName>
    </submittedName>
</protein>
<dbReference type="RefSeq" id="WP_186864652.1">
    <property type="nucleotide sequence ID" value="NZ_JACOPE010000001.1"/>
</dbReference>
<gene>
    <name evidence="1" type="ORF">H8S40_04300</name>
</gene>
<name>A0ABR7G5T3_9FIRM</name>
<dbReference type="InterPro" id="IPR006379">
    <property type="entry name" value="HAD-SF_hydro_IIB"/>
</dbReference>
<dbReference type="NCBIfam" id="TIGR01484">
    <property type="entry name" value="HAD-SF-IIB"/>
    <property type="match status" value="1"/>
</dbReference>
<dbReference type="Gene3D" id="3.30.1240.10">
    <property type="match status" value="1"/>
</dbReference>
<dbReference type="CDD" id="cd07516">
    <property type="entry name" value="HAD_Pase"/>
    <property type="match status" value="1"/>
</dbReference>
<evidence type="ECO:0000313" key="2">
    <source>
        <dbReference type="Proteomes" id="UP000631576"/>
    </source>
</evidence>
<comment type="caution">
    <text evidence="1">The sequence shown here is derived from an EMBL/GenBank/DDBJ whole genome shotgun (WGS) entry which is preliminary data.</text>
</comment>
<dbReference type="SUPFAM" id="SSF56784">
    <property type="entry name" value="HAD-like"/>
    <property type="match status" value="1"/>
</dbReference>
<dbReference type="Gene3D" id="3.40.50.1000">
    <property type="entry name" value="HAD superfamily/HAD-like"/>
    <property type="match status" value="1"/>
</dbReference>
<accession>A0ABR7G5T3</accession>
<dbReference type="PROSITE" id="PS01229">
    <property type="entry name" value="COF_2"/>
    <property type="match status" value="1"/>
</dbReference>
<proteinExistence type="predicted"/>
<keyword evidence="2" id="KW-1185">Reference proteome</keyword>
<dbReference type="PANTHER" id="PTHR10000:SF8">
    <property type="entry name" value="HAD SUPERFAMILY HYDROLASE-LIKE, TYPE 3"/>
    <property type="match status" value="1"/>
</dbReference>
<dbReference type="InterPro" id="IPR023214">
    <property type="entry name" value="HAD_sf"/>
</dbReference>
<dbReference type="SFLD" id="SFLDS00003">
    <property type="entry name" value="Haloacid_Dehalogenase"/>
    <property type="match status" value="1"/>
</dbReference>
<dbReference type="Proteomes" id="UP000631576">
    <property type="component" value="Unassembled WGS sequence"/>
</dbReference>
<dbReference type="Pfam" id="PF08282">
    <property type="entry name" value="Hydrolase_3"/>
    <property type="match status" value="1"/>
</dbReference>